<dbReference type="Gene3D" id="1.20.1280.50">
    <property type="match status" value="1"/>
</dbReference>
<feature type="compositionally biased region" description="Low complexity" evidence="1">
    <location>
        <begin position="32"/>
        <end position="46"/>
    </location>
</feature>
<gene>
    <name evidence="3" type="ORF">LAESUDRAFT_748102</name>
</gene>
<evidence type="ECO:0000313" key="3">
    <source>
        <dbReference type="EMBL" id="KZT09445.1"/>
    </source>
</evidence>
<dbReference type="InParanoid" id="A0A165FUY0"/>
<dbReference type="RefSeq" id="XP_040767185.1">
    <property type="nucleotide sequence ID" value="XM_040911501.1"/>
</dbReference>
<organism evidence="3 4">
    <name type="scientific">Laetiporus sulphureus 93-53</name>
    <dbReference type="NCBI Taxonomy" id="1314785"/>
    <lineage>
        <taxon>Eukaryota</taxon>
        <taxon>Fungi</taxon>
        <taxon>Dikarya</taxon>
        <taxon>Basidiomycota</taxon>
        <taxon>Agaricomycotina</taxon>
        <taxon>Agaricomycetes</taxon>
        <taxon>Polyporales</taxon>
        <taxon>Laetiporus</taxon>
    </lineage>
</organism>
<protein>
    <recommendedName>
        <fullName evidence="2">F-box domain-containing protein</fullName>
    </recommendedName>
</protein>
<dbReference type="STRING" id="1314785.A0A165FUY0"/>
<evidence type="ECO:0000313" key="4">
    <source>
        <dbReference type="Proteomes" id="UP000076871"/>
    </source>
</evidence>
<feature type="region of interest" description="Disordered" evidence="1">
    <location>
        <begin position="26"/>
        <end position="46"/>
    </location>
</feature>
<dbReference type="Pfam" id="PF12937">
    <property type="entry name" value="F-box-like"/>
    <property type="match status" value="1"/>
</dbReference>
<dbReference type="OrthoDB" id="2800666at2759"/>
<dbReference type="Proteomes" id="UP000076871">
    <property type="component" value="Unassembled WGS sequence"/>
</dbReference>
<dbReference type="SUPFAM" id="SSF81383">
    <property type="entry name" value="F-box domain"/>
    <property type="match status" value="1"/>
</dbReference>
<feature type="domain" description="F-box" evidence="2">
    <location>
        <begin position="90"/>
        <end position="141"/>
    </location>
</feature>
<dbReference type="PANTHER" id="PTHR38926:SF72">
    <property type="entry name" value="IM:7136021-RELATED"/>
    <property type="match status" value="1"/>
</dbReference>
<dbReference type="PANTHER" id="PTHR38926">
    <property type="entry name" value="F-BOX DOMAIN CONTAINING PROTEIN, EXPRESSED"/>
    <property type="match status" value="1"/>
</dbReference>
<sequence>MFSGVQSSSNCIKRCCQRDNQGTMYYNPKDISPLNPAASPPSASRRMSPKARAKFFHDIDTQGQQLTAVAGRISLTLNNLRKRRNTASPIHRLPQELLTIIFRLAARAGAHSDDIVAISHVCSLWREMALSDARLWTTIHIPSHSKACEFLRRSKRRLVDVYIDNFSSDSDTYDFIAMLKTESCRIRSLTVHSFKTEAIMPMQSLLLMHVPQLEELTLCWEWGQHCFLGSNPFHGHTPKLRSLTLAQHSFNWTSSIFSNLTKLSLVGQLPIGHPHSLPSIRQFLRILQACPDLQELKVECETASLEAPAVGSFEPFSRISLEHLEVLQIMFLPPDWIGNILARISIPSTARVTVRMIGEEDWTSDCFDPLWTDSSLDFFPMLASIRRFELYFDEKKGLVVHANNVASASINEPPFTYGVSDMELRSALEDAMLLFDLSDVSVLTLGSPHVAEEKRSYLSLLHSMPQLHTLRLVELSAEDLQAIFSLLTSSLSADAGPAEEEFLFPAMQHLEIVSSDMKRQSLRKALQGYLRVRSRTLSPIKSVELIDANGWTEAEIHELGKLCAE</sequence>
<proteinExistence type="predicted"/>
<name>A0A165FUY0_9APHY</name>
<evidence type="ECO:0000256" key="1">
    <source>
        <dbReference type="SAM" id="MobiDB-lite"/>
    </source>
</evidence>
<keyword evidence="4" id="KW-1185">Reference proteome</keyword>
<accession>A0A165FUY0</accession>
<dbReference type="InterPro" id="IPR036047">
    <property type="entry name" value="F-box-like_dom_sf"/>
</dbReference>
<dbReference type="EMBL" id="KV427611">
    <property type="protein sequence ID" value="KZT09445.1"/>
    <property type="molecule type" value="Genomic_DNA"/>
</dbReference>
<dbReference type="GeneID" id="63828529"/>
<reference evidence="3 4" key="1">
    <citation type="journal article" date="2016" name="Mol. Biol. Evol.">
        <title>Comparative Genomics of Early-Diverging Mushroom-Forming Fungi Provides Insights into the Origins of Lignocellulose Decay Capabilities.</title>
        <authorList>
            <person name="Nagy L.G."/>
            <person name="Riley R."/>
            <person name="Tritt A."/>
            <person name="Adam C."/>
            <person name="Daum C."/>
            <person name="Floudas D."/>
            <person name="Sun H."/>
            <person name="Yadav J.S."/>
            <person name="Pangilinan J."/>
            <person name="Larsson K.H."/>
            <person name="Matsuura K."/>
            <person name="Barry K."/>
            <person name="Labutti K."/>
            <person name="Kuo R."/>
            <person name="Ohm R.A."/>
            <person name="Bhattacharya S.S."/>
            <person name="Shirouzu T."/>
            <person name="Yoshinaga Y."/>
            <person name="Martin F.M."/>
            <person name="Grigoriev I.V."/>
            <person name="Hibbett D.S."/>
        </authorList>
    </citation>
    <scope>NUCLEOTIDE SEQUENCE [LARGE SCALE GENOMIC DNA]</scope>
    <source>
        <strain evidence="3 4">93-53</strain>
    </source>
</reference>
<dbReference type="AlphaFoldDB" id="A0A165FUY0"/>
<evidence type="ECO:0000259" key="2">
    <source>
        <dbReference type="Pfam" id="PF12937"/>
    </source>
</evidence>
<dbReference type="InterPro" id="IPR001810">
    <property type="entry name" value="F-box_dom"/>
</dbReference>
<feature type="non-terminal residue" evidence="3">
    <location>
        <position position="565"/>
    </location>
</feature>